<evidence type="ECO:0008006" key="4">
    <source>
        <dbReference type="Google" id="ProtNLM"/>
    </source>
</evidence>
<keyword evidence="3" id="KW-1185">Reference proteome</keyword>
<gene>
    <name evidence="2" type="ORF">TRAPUB_9015</name>
</gene>
<organism evidence="2 3">
    <name type="scientific">Trametes pubescens</name>
    <name type="common">White-rot fungus</name>
    <dbReference type="NCBI Taxonomy" id="154538"/>
    <lineage>
        <taxon>Eukaryota</taxon>
        <taxon>Fungi</taxon>
        <taxon>Dikarya</taxon>
        <taxon>Basidiomycota</taxon>
        <taxon>Agaricomycotina</taxon>
        <taxon>Agaricomycetes</taxon>
        <taxon>Polyporales</taxon>
        <taxon>Polyporaceae</taxon>
        <taxon>Trametes</taxon>
    </lineage>
</organism>
<keyword evidence="1" id="KW-0732">Signal</keyword>
<name>A0A1M2W3J5_TRAPU</name>
<feature type="signal peptide" evidence="1">
    <location>
        <begin position="1"/>
        <end position="18"/>
    </location>
</feature>
<dbReference type="OMA" id="ANRSDEY"/>
<dbReference type="EMBL" id="MNAD01000288">
    <property type="protein sequence ID" value="OJT14437.1"/>
    <property type="molecule type" value="Genomic_DNA"/>
</dbReference>
<evidence type="ECO:0000313" key="2">
    <source>
        <dbReference type="EMBL" id="OJT14437.1"/>
    </source>
</evidence>
<proteinExistence type="predicted"/>
<accession>A0A1M2W3J5</accession>
<dbReference type="AlphaFoldDB" id="A0A1M2W3J5"/>
<sequence length="212" mass="22071">MFATSLLTAVLAATSALAFPRGISQTQDTCQTTIGTSAFGTLGPFTFAAINQTHDVFTRAGVPLYLSPSVSSAANDSRSLATNETYPSVEFPEFRLVDGGIIAVQNTSTGLSAAATDVGAGDALSFDVLSDPLNLAPIFCAVVGTSPAGGNPKYPLLALHGDTHNFTLCKAHSTESTPLDVVIYQPSANRSDEYTLGSCYPIFVQLVPIAPY</sequence>
<reference evidence="2 3" key="1">
    <citation type="submission" date="2016-10" db="EMBL/GenBank/DDBJ databases">
        <title>Genome sequence of the basidiomycete white-rot fungus Trametes pubescens.</title>
        <authorList>
            <person name="Makela M.R."/>
            <person name="Granchi Z."/>
            <person name="Peng M."/>
            <person name="De Vries R.P."/>
            <person name="Grigoriev I."/>
            <person name="Riley R."/>
            <person name="Hilden K."/>
        </authorList>
    </citation>
    <scope>NUCLEOTIDE SEQUENCE [LARGE SCALE GENOMIC DNA]</scope>
    <source>
        <strain evidence="2 3">FBCC735</strain>
    </source>
</reference>
<dbReference type="Proteomes" id="UP000184267">
    <property type="component" value="Unassembled WGS sequence"/>
</dbReference>
<comment type="caution">
    <text evidence="2">The sequence shown here is derived from an EMBL/GenBank/DDBJ whole genome shotgun (WGS) entry which is preliminary data.</text>
</comment>
<evidence type="ECO:0000256" key="1">
    <source>
        <dbReference type="SAM" id="SignalP"/>
    </source>
</evidence>
<feature type="chain" id="PRO_5012295953" description="Ubiquitin 3 binding protein But2 C-terminal domain-containing protein" evidence="1">
    <location>
        <begin position="19"/>
        <end position="212"/>
    </location>
</feature>
<evidence type="ECO:0000313" key="3">
    <source>
        <dbReference type="Proteomes" id="UP000184267"/>
    </source>
</evidence>
<protein>
    <recommendedName>
        <fullName evidence="4">Ubiquitin 3 binding protein But2 C-terminal domain-containing protein</fullName>
    </recommendedName>
</protein>
<dbReference type="OrthoDB" id="2746457at2759"/>